<reference evidence="6" key="1">
    <citation type="submission" date="2016-10" db="EMBL/GenBank/DDBJ databases">
        <authorList>
            <person name="Varghese N."/>
            <person name="Submissions S."/>
        </authorList>
    </citation>
    <scope>NUCLEOTIDE SEQUENCE [LARGE SCALE GENOMIC DNA]</scope>
    <source>
        <strain evidence="6">Nm69</strain>
    </source>
</reference>
<organism evidence="5 6">
    <name type="scientific">Nitrosomonas aestuarii</name>
    <dbReference type="NCBI Taxonomy" id="52441"/>
    <lineage>
        <taxon>Bacteria</taxon>
        <taxon>Pseudomonadati</taxon>
        <taxon>Pseudomonadota</taxon>
        <taxon>Betaproteobacteria</taxon>
        <taxon>Nitrosomonadales</taxon>
        <taxon>Nitrosomonadaceae</taxon>
        <taxon>Nitrosomonas</taxon>
    </lineage>
</organism>
<evidence type="ECO:0000256" key="1">
    <source>
        <dbReference type="ARBA" id="ARBA00022612"/>
    </source>
</evidence>
<sequence length="1361" mass="142085">MSALGSLVVKLALDHAEYTQGLDRNSQAALKFAQKTQRSFESTSSSIKSFAARSVAQIGVLVGSVAGLNASLNSALDFDRQLAEVSTLLSGSTEETKLLATEAERLAQQFGTMPIEQAKAFYQVISAGASDASEATDILTAANKLAVGGVTDVLTSVDGLTSILNAYGDQVESAAAVSDTLFIGMRTGKTTIAELSSNLGKVAPLAASLNVGFDELVSSIAALTKGGINTTESITGVRSILAAVAKPTKEAANLSGQLGIEFNAAGLQAKGFAGFLDEVRDKTGGSVDKLSLLFGGVEALVPIMALSGNAGRDFNDIMAQMGEKAGATEEAFNKMADSRGFKIDQLMASINSIALTLGGTLADVLAPAAEWAAGKLNSLFGTKQELSAIEQKRAEIVSLRKELDNLNKGTGVPVLDDLFGNLFYDKRQADLLEQRLEDGIADLAALEKQMEETAKAAESLNKPIIKTGENQGGSSPPTNKLTSSLDDQDQVMQELEREVKRLTLAYDPLIKRNQDLAKVTQLVSSGLREDIAEQEYARIINDYIIATGDAADSVTNITEQTNILGERTVDVFGSNEQFIIQSMRNVQSAVANSLFNFFDDGLKGMVRSVKSAVGRIIAEFASMKLLQASGIGSLFGLGSTPALASGGGGIGALDVASLVSGGTNLLSTGLGTTSLVGGGLTAAGTAFGSGSLAAFGGGLAGDAIGGLTAGISAGASTSSAAAAASAGSMAASIAGPLVIAAIADIGFRALAGDKTMGNFADNIPLVGSLGALFFGRGPLKQKETNLIGDFTADGFSGVTSTKFKAQGGLARSDKVDRIINDTDTGELLNQYRELVEGGISSALDPAAEQTRLFALEIGEHLDQSVRGISGSLRDVATNLGIGTDAIDSFSSSINIASEKGEALTEQQIDDEIAKVADAMATALIPEIDSLSRSGETAFQTIQRLGIEFASLEDTLRVMGETSSEARELLRGFSIEQRTQFVDMAGGIDVLNQQVDFFFNNILSDSDRLRIRTEDLSKELAAFGVDFIPTVKQLREFVSSGNGTAEQIGAAFRLAPLIAEVDQLKQSIDGVSGSVSELDNVNTAFDALTRSVDAERNRIQLEYNDAVAKSSSRIADVKDQISGLDALTKSLKSSVSTLSPLSRNQALEQITGAIAAARQGIFPEVADIKDALGVLTGSRSTGGFKTEFDFLSDQSRTAGLINELGGLADDELTLQKRSLSALELQRERIDAEFKDANRNLDQILDNARAQLDVLNRIDRSLLSLLEARQQFGAAVQLANAAQPSRGTTIAVGGSTARTSGIGTVLSATDGTNRGRGSSSTSDPVVTALNAVNTTLQKVVRGTDDTATTLSNVVNGNTSFRTR</sequence>
<gene>
    <name evidence="5" type="ORF">SAMN05216302_101433</name>
</gene>
<protein>
    <submittedName>
        <fullName evidence="5">Phage tail tape measure protein, TP901 family, core region</fullName>
    </submittedName>
</protein>
<dbReference type="RefSeq" id="WP_090699683.1">
    <property type="nucleotide sequence ID" value="NZ_FOSP01000014.1"/>
</dbReference>
<dbReference type="InterPro" id="IPR010090">
    <property type="entry name" value="Phage_tape_meas"/>
</dbReference>
<feature type="domain" description="Phage tail tape measure protein" evidence="4">
    <location>
        <begin position="104"/>
        <end position="288"/>
    </location>
</feature>
<dbReference type="Pfam" id="PF10145">
    <property type="entry name" value="PhageMin_Tail"/>
    <property type="match status" value="1"/>
</dbReference>
<name>A0A1I4C2I5_9PROT</name>
<keyword evidence="6" id="KW-1185">Reference proteome</keyword>
<dbReference type="Proteomes" id="UP000199533">
    <property type="component" value="Unassembled WGS sequence"/>
</dbReference>
<dbReference type="EMBL" id="FOSP01000014">
    <property type="protein sequence ID" value="SFK74371.1"/>
    <property type="molecule type" value="Genomic_DNA"/>
</dbReference>
<keyword evidence="2" id="KW-0175">Coiled coil</keyword>
<feature type="coiled-coil region" evidence="2">
    <location>
        <begin position="1218"/>
        <end position="1256"/>
    </location>
</feature>
<feature type="region of interest" description="Disordered" evidence="3">
    <location>
        <begin position="463"/>
        <end position="485"/>
    </location>
</feature>
<evidence type="ECO:0000313" key="5">
    <source>
        <dbReference type="EMBL" id="SFK74371.1"/>
    </source>
</evidence>
<dbReference type="NCBIfam" id="TIGR01760">
    <property type="entry name" value="tape_meas_TP901"/>
    <property type="match status" value="1"/>
</dbReference>
<feature type="compositionally biased region" description="Polar residues" evidence="3">
    <location>
        <begin position="468"/>
        <end position="485"/>
    </location>
</feature>
<dbReference type="PANTHER" id="PTHR37813">
    <property type="entry name" value="FELS-2 PROPHAGE PROTEIN"/>
    <property type="match status" value="1"/>
</dbReference>
<evidence type="ECO:0000256" key="3">
    <source>
        <dbReference type="SAM" id="MobiDB-lite"/>
    </source>
</evidence>
<evidence type="ECO:0000259" key="4">
    <source>
        <dbReference type="Pfam" id="PF10145"/>
    </source>
</evidence>
<keyword evidence="1" id="KW-1188">Viral release from host cell</keyword>
<dbReference type="OrthoDB" id="8543134at2"/>
<dbReference type="PANTHER" id="PTHR37813:SF1">
    <property type="entry name" value="FELS-2 PROPHAGE PROTEIN"/>
    <property type="match status" value="1"/>
</dbReference>
<accession>A0A1I4C2I5</accession>
<dbReference type="STRING" id="52441.SAMN05216302_101433"/>
<evidence type="ECO:0000256" key="2">
    <source>
        <dbReference type="SAM" id="Coils"/>
    </source>
</evidence>
<evidence type="ECO:0000313" key="6">
    <source>
        <dbReference type="Proteomes" id="UP000199533"/>
    </source>
</evidence>
<proteinExistence type="predicted"/>